<dbReference type="PROSITE" id="PS00211">
    <property type="entry name" value="ABC_TRANSPORTER_1"/>
    <property type="match status" value="1"/>
</dbReference>
<proteinExistence type="inferred from homology"/>
<name>A0A554JE70_9BACT</name>
<dbReference type="Gene3D" id="3.40.50.300">
    <property type="entry name" value="P-loop containing nucleotide triphosphate hydrolases"/>
    <property type="match status" value="1"/>
</dbReference>
<dbReference type="Pfam" id="PF00005">
    <property type="entry name" value="ABC_tran"/>
    <property type="match status" value="1"/>
</dbReference>
<dbReference type="InterPro" id="IPR003593">
    <property type="entry name" value="AAA+_ATPase"/>
</dbReference>
<evidence type="ECO:0000313" key="7">
    <source>
        <dbReference type="Proteomes" id="UP000316253"/>
    </source>
</evidence>
<reference evidence="6 7" key="1">
    <citation type="submission" date="2017-08" db="EMBL/GenBank/DDBJ databases">
        <title>Mechanisms for carbon and nitrogen cycling indicate functional differentiation within the Candidate Phyla Radiation.</title>
        <authorList>
            <person name="Danczak R.E."/>
            <person name="Johnston M.D."/>
            <person name="Kenah C."/>
            <person name="Slattery M."/>
            <person name="Wrighton K.C."/>
            <person name="Wilkins M.J."/>
        </authorList>
    </citation>
    <scope>NUCLEOTIDE SEQUENCE [LARGE SCALE GENOMIC DNA]</scope>
    <source>
        <strain evidence="6">Gr01-1014_85</strain>
    </source>
</reference>
<comment type="similarity">
    <text evidence="1">Belongs to the ABC transporter superfamily.</text>
</comment>
<dbReference type="PANTHER" id="PTHR42798:SF7">
    <property type="entry name" value="ALPHA-D-RIBOSE 1-METHYLPHOSPHONATE 5-TRIPHOSPHATE SYNTHASE SUBUNIT PHNL"/>
    <property type="match status" value="1"/>
</dbReference>
<feature type="domain" description="ABC transporter" evidence="5">
    <location>
        <begin position="7"/>
        <end position="232"/>
    </location>
</feature>
<evidence type="ECO:0000256" key="4">
    <source>
        <dbReference type="ARBA" id="ARBA00022840"/>
    </source>
</evidence>
<protein>
    <submittedName>
        <fullName evidence="6">Putative ABC transport system ATP-binding protein</fullName>
    </submittedName>
</protein>
<keyword evidence="4 6" id="KW-0067">ATP-binding</keyword>
<dbReference type="PROSITE" id="PS50893">
    <property type="entry name" value="ABC_TRANSPORTER_2"/>
    <property type="match status" value="1"/>
</dbReference>
<dbReference type="InterPro" id="IPR017911">
    <property type="entry name" value="MacB-like_ATP-bd"/>
</dbReference>
<keyword evidence="3" id="KW-0547">Nucleotide-binding</keyword>
<dbReference type="EMBL" id="VMFD01000001">
    <property type="protein sequence ID" value="TSC66599.1"/>
    <property type="molecule type" value="Genomic_DNA"/>
</dbReference>
<dbReference type="SMART" id="SM00382">
    <property type="entry name" value="AAA"/>
    <property type="match status" value="1"/>
</dbReference>
<dbReference type="GO" id="GO:0016887">
    <property type="term" value="F:ATP hydrolysis activity"/>
    <property type="evidence" value="ECO:0007669"/>
    <property type="project" value="InterPro"/>
</dbReference>
<keyword evidence="2" id="KW-0813">Transport</keyword>
<dbReference type="FunFam" id="3.40.50.300:FF:000032">
    <property type="entry name" value="Export ABC transporter ATP-binding protein"/>
    <property type="match status" value="1"/>
</dbReference>
<dbReference type="InterPro" id="IPR017871">
    <property type="entry name" value="ABC_transporter-like_CS"/>
</dbReference>
<dbReference type="Proteomes" id="UP000316253">
    <property type="component" value="Unassembled WGS sequence"/>
</dbReference>
<dbReference type="AlphaFoldDB" id="A0A554JE70"/>
<dbReference type="GO" id="GO:0022857">
    <property type="term" value="F:transmembrane transporter activity"/>
    <property type="evidence" value="ECO:0007669"/>
    <property type="project" value="UniProtKB-ARBA"/>
</dbReference>
<evidence type="ECO:0000256" key="3">
    <source>
        <dbReference type="ARBA" id="ARBA00022741"/>
    </source>
</evidence>
<sequence>MKNKLIYQLKQVQKVYQTGQLTVPALINIELTIKQGEMVAIMGPSGSGKSTLMNLLGLLDRPSGGQLFIDEQPITLTLPDSQLAKLRNEKIGFVFQSFQLLSRLNAIDNVLVPTSYLKNRTKTNRGELRQHGLKLLEEVGLASRALHKPNELSGGEKQRVAIARALINDPEIILADEPTGNLDSRSGTQILDLLSKLHKQGKTIILITHDPKVAARCQRTIHILDGQIQERI</sequence>
<dbReference type="GO" id="GO:0005524">
    <property type="term" value="F:ATP binding"/>
    <property type="evidence" value="ECO:0007669"/>
    <property type="project" value="UniProtKB-KW"/>
</dbReference>
<evidence type="ECO:0000256" key="1">
    <source>
        <dbReference type="ARBA" id="ARBA00005417"/>
    </source>
</evidence>
<evidence type="ECO:0000313" key="6">
    <source>
        <dbReference type="EMBL" id="TSC66599.1"/>
    </source>
</evidence>
<dbReference type="CDD" id="cd03255">
    <property type="entry name" value="ABC_MJ0796_LolCDE_FtsE"/>
    <property type="match status" value="1"/>
</dbReference>
<evidence type="ECO:0000256" key="2">
    <source>
        <dbReference type="ARBA" id="ARBA00022448"/>
    </source>
</evidence>
<dbReference type="InterPro" id="IPR003439">
    <property type="entry name" value="ABC_transporter-like_ATP-bd"/>
</dbReference>
<organism evidence="6 7">
    <name type="scientific">Candidatus Berkelbacteria bacterium Gr01-1014_85</name>
    <dbReference type="NCBI Taxonomy" id="2017150"/>
    <lineage>
        <taxon>Bacteria</taxon>
        <taxon>Candidatus Berkelbacteria</taxon>
    </lineage>
</organism>
<dbReference type="SUPFAM" id="SSF52540">
    <property type="entry name" value="P-loop containing nucleoside triphosphate hydrolases"/>
    <property type="match status" value="1"/>
</dbReference>
<comment type="caution">
    <text evidence="6">The sequence shown here is derived from an EMBL/GenBank/DDBJ whole genome shotgun (WGS) entry which is preliminary data.</text>
</comment>
<dbReference type="GO" id="GO:0098796">
    <property type="term" value="C:membrane protein complex"/>
    <property type="evidence" value="ECO:0007669"/>
    <property type="project" value="UniProtKB-ARBA"/>
</dbReference>
<dbReference type="PANTHER" id="PTHR42798">
    <property type="entry name" value="LIPOPROTEIN-RELEASING SYSTEM ATP-BINDING PROTEIN LOLD"/>
    <property type="match status" value="1"/>
</dbReference>
<evidence type="ECO:0000259" key="5">
    <source>
        <dbReference type="PROSITE" id="PS50893"/>
    </source>
</evidence>
<gene>
    <name evidence="6" type="ORF">CEO22_5</name>
</gene>
<accession>A0A554JE70</accession>
<dbReference type="InterPro" id="IPR027417">
    <property type="entry name" value="P-loop_NTPase"/>
</dbReference>